<accession>A0A372LGI6</accession>
<dbReference type="PANTHER" id="PTHR41263:SF1">
    <property type="entry name" value="ASPARTYL-PHOSPHATE PHOSPHATASE YISI"/>
    <property type="match status" value="1"/>
</dbReference>
<name>A0A372LGI6_9BACI</name>
<dbReference type="PANTHER" id="PTHR41263">
    <property type="entry name" value="ASPARTYL-PHOSPHATE PHOSPHATASE YISI"/>
    <property type="match status" value="1"/>
</dbReference>
<dbReference type="InterPro" id="IPR037208">
    <property type="entry name" value="Spo0E-like_sf"/>
</dbReference>
<evidence type="ECO:0000313" key="1">
    <source>
        <dbReference type="EMBL" id="RFU64716.1"/>
    </source>
</evidence>
<dbReference type="Gene3D" id="4.10.280.10">
    <property type="entry name" value="Helix-loop-helix DNA-binding domain"/>
    <property type="match status" value="1"/>
</dbReference>
<keyword evidence="2" id="KW-1185">Reference proteome</keyword>
<dbReference type="Pfam" id="PF09388">
    <property type="entry name" value="SpoOE-like"/>
    <property type="match status" value="1"/>
</dbReference>
<dbReference type="InterPro" id="IPR053028">
    <property type="entry name" value="Spo0E-like_phosphatase"/>
</dbReference>
<organism evidence="1 2">
    <name type="scientific">Peribacillus glennii</name>
    <dbReference type="NCBI Taxonomy" id="2303991"/>
    <lineage>
        <taxon>Bacteria</taxon>
        <taxon>Bacillati</taxon>
        <taxon>Bacillota</taxon>
        <taxon>Bacilli</taxon>
        <taxon>Bacillales</taxon>
        <taxon>Bacillaceae</taxon>
        <taxon>Peribacillus</taxon>
    </lineage>
</organism>
<reference evidence="1 2" key="1">
    <citation type="submission" date="2018-08" db="EMBL/GenBank/DDBJ databases">
        <title>Bacillus chawlae sp. nov., Bacillus glennii sp. nov., and Bacillus saganii sp. nov. Isolated from the Vehicle Assembly Building at Kennedy Space Center where the Viking Spacecraft were Assembled.</title>
        <authorList>
            <person name="Seuylemezian A."/>
            <person name="Vaishampayan P."/>
        </authorList>
    </citation>
    <scope>NUCLEOTIDE SEQUENCE [LARGE SCALE GENOMIC DNA]</scope>
    <source>
        <strain evidence="1 2">V44-8</strain>
    </source>
</reference>
<dbReference type="InterPro" id="IPR018540">
    <property type="entry name" value="Spo0E-like"/>
</dbReference>
<sequence>MFLTSNDQLEVRIKQLKKDLIRIVEATGLNSHETLNCSQKLDKLITDYQKNSSKAEHNKREKVNV</sequence>
<gene>
    <name evidence="1" type="ORF">D0466_01960</name>
</gene>
<dbReference type="SUPFAM" id="SSF140500">
    <property type="entry name" value="BAS1536-like"/>
    <property type="match status" value="1"/>
</dbReference>
<dbReference type="Proteomes" id="UP000262939">
    <property type="component" value="Unassembled WGS sequence"/>
</dbReference>
<proteinExistence type="predicted"/>
<dbReference type="AlphaFoldDB" id="A0A372LGI6"/>
<dbReference type="RefSeq" id="WP_117320891.1">
    <property type="nucleotide sequence ID" value="NZ_QVTD01000003.1"/>
</dbReference>
<dbReference type="OrthoDB" id="2933402at2"/>
<evidence type="ECO:0000313" key="2">
    <source>
        <dbReference type="Proteomes" id="UP000262939"/>
    </source>
</evidence>
<comment type="caution">
    <text evidence="1">The sequence shown here is derived from an EMBL/GenBank/DDBJ whole genome shotgun (WGS) entry which is preliminary data.</text>
</comment>
<dbReference type="EMBL" id="QVTD01000003">
    <property type="protein sequence ID" value="RFU64716.1"/>
    <property type="molecule type" value="Genomic_DNA"/>
</dbReference>
<dbReference type="InterPro" id="IPR036638">
    <property type="entry name" value="HLH_DNA-bd_sf"/>
</dbReference>
<dbReference type="GO" id="GO:0043937">
    <property type="term" value="P:regulation of sporulation"/>
    <property type="evidence" value="ECO:0007669"/>
    <property type="project" value="InterPro"/>
</dbReference>
<protein>
    <submittedName>
        <fullName evidence="1">Aspartyl-phosphate phosphatase Spo0E family protein</fullName>
    </submittedName>
</protein>
<dbReference type="GO" id="GO:0046983">
    <property type="term" value="F:protein dimerization activity"/>
    <property type="evidence" value="ECO:0007669"/>
    <property type="project" value="InterPro"/>
</dbReference>